<sequence>MGKALRQISKSPFVARINRAKLPRRFSQPIFTVYNGRTDPVEHVSHVNQKMVVYSNNEALMCRVCSSSLGPVAMRWFDALAESSLASFEELTRAFGARFITCSRILKPLDALLSMAIREGETFKTYSDRYWEMYNEIDRDVESVAVRTFKVGLPTEHGLRKSLTMKAAVNMRQLMDWIDKYKQVEEDQMQSKGKVKVYSEKKDLQGVGFPGSRPKRDFSSHPVFAETPLFNSLFKDPIHHILEKIWHEPYFRPPNKMSGNASTRNQNLHCHYHQDKGHTTEDCRTLRDHLNQLAKAGKINHFLARPDGQVGQQGMQMYWGNTPQLALGTINVILAQLRRAVGDPSRVMSVQNGFENKVMEENNQLVKRIRFLVTPVLGFSDKDKEGTYQPLDDALVVTICIGGYDVRRVLVDDDGSGVEMMYPNLFHV</sequence>
<name>K0GM10_9ROSI</name>
<evidence type="ECO:0000313" key="1">
    <source>
        <dbReference type="EMBL" id="AFU25704.1"/>
    </source>
</evidence>
<proteinExistence type="predicted"/>
<dbReference type="EMBL" id="JQ742003">
    <property type="protein sequence ID" value="AFU25704.1"/>
    <property type="molecule type" value="Genomic_DNA"/>
</dbReference>
<protein>
    <submittedName>
        <fullName evidence="1">Gag-pol</fullName>
    </submittedName>
</protein>
<organism evidence="1">
    <name type="scientific">Castanea mollissima</name>
    <name type="common">Chinese chestnut</name>
    <dbReference type="NCBI Taxonomy" id="60419"/>
    <lineage>
        <taxon>Eukaryota</taxon>
        <taxon>Viridiplantae</taxon>
        <taxon>Streptophyta</taxon>
        <taxon>Embryophyta</taxon>
        <taxon>Tracheophyta</taxon>
        <taxon>Spermatophyta</taxon>
        <taxon>Magnoliopsida</taxon>
        <taxon>eudicotyledons</taxon>
        <taxon>Gunneridae</taxon>
        <taxon>Pentapetalae</taxon>
        <taxon>rosids</taxon>
        <taxon>fabids</taxon>
        <taxon>Fagales</taxon>
        <taxon>Fagaceae</taxon>
        <taxon>Castanea</taxon>
    </lineage>
</organism>
<dbReference type="PANTHER" id="PTHR33223">
    <property type="entry name" value="CCHC-TYPE DOMAIN-CONTAINING PROTEIN"/>
    <property type="match status" value="1"/>
</dbReference>
<reference evidence="1" key="1">
    <citation type="submission" date="2012-03" db="EMBL/GenBank/DDBJ databases">
        <title>A short-catkin mutation associated with ty3/gypsy-like retrotransposon CmRT1 in Castanea mollissima.</title>
        <authorList>
            <person name="Qin L."/>
            <person name="Li X.L."/>
            <person name="Zhao Y.Y."/>
            <person name="Shen Y.Y."/>
            <person name="Xu Y."/>
        </authorList>
    </citation>
    <scope>NUCLEOTIDE SEQUENCE</scope>
</reference>
<dbReference type="PANTHER" id="PTHR33223:SF10">
    <property type="entry name" value="AMINOTRANSFERASE-LIKE PLANT MOBILE DOMAIN-CONTAINING PROTEIN"/>
    <property type="match status" value="1"/>
</dbReference>
<accession>K0GM10</accession>
<dbReference type="AlphaFoldDB" id="K0GM10"/>